<keyword evidence="3" id="KW-1185">Reference proteome</keyword>
<dbReference type="EMBL" id="BSOR01000013">
    <property type="protein sequence ID" value="GLR63233.1"/>
    <property type="molecule type" value="Genomic_DNA"/>
</dbReference>
<reference evidence="3" key="1">
    <citation type="journal article" date="2019" name="Int. J. Syst. Evol. Microbiol.">
        <title>The Global Catalogue of Microorganisms (GCM) 10K type strain sequencing project: providing services to taxonomists for standard genome sequencing and annotation.</title>
        <authorList>
            <consortium name="The Broad Institute Genomics Platform"/>
            <consortium name="The Broad Institute Genome Sequencing Center for Infectious Disease"/>
            <person name="Wu L."/>
            <person name="Ma J."/>
        </authorList>
    </citation>
    <scope>NUCLEOTIDE SEQUENCE [LARGE SCALE GENOMIC DNA]</scope>
    <source>
        <strain evidence="3">NBRC 100033</strain>
    </source>
</reference>
<dbReference type="InterPro" id="IPR015927">
    <property type="entry name" value="Peptidase_S24_S26A/B/C"/>
</dbReference>
<organism evidence="2 3">
    <name type="scientific">Marinospirillum insulare</name>
    <dbReference type="NCBI Taxonomy" id="217169"/>
    <lineage>
        <taxon>Bacteria</taxon>
        <taxon>Pseudomonadati</taxon>
        <taxon>Pseudomonadota</taxon>
        <taxon>Gammaproteobacteria</taxon>
        <taxon>Oceanospirillales</taxon>
        <taxon>Oceanospirillaceae</taxon>
        <taxon>Marinospirillum</taxon>
    </lineage>
</organism>
<sequence>MRVTYMGVSGNAVQLQQNYLAIPLFSDAILAGFPSPAQDYIEQTLDLNELCIKHPAATSFVRVEGDSMSGAGILPNDILVVDRSIQATQGDIVVASLYGEYTVKELVLGANPYLLPHNPAYQPISIPEGSDMEIFGVVTNVIRNLRTRATSQT</sequence>
<dbReference type="CDD" id="cd06529">
    <property type="entry name" value="S24_LexA-like"/>
    <property type="match status" value="1"/>
</dbReference>
<dbReference type="InterPro" id="IPR039418">
    <property type="entry name" value="LexA-like"/>
</dbReference>
<proteinExistence type="predicted"/>
<dbReference type="RefSeq" id="WP_027852174.1">
    <property type="nucleotide sequence ID" value="NZ_BSOR01000013.1"/>
</dbReference>
<dbReference type="NCBIfam" id="NF007621">
    <property type="entry name" value="PRK10276.1"/>
    <property type="match status" value="1"/>
</dbReference>
<dbReference type="SUPFAM" id="SSF51306">
    <property type="entry name" value="LexA/Signal peptidase"/>
    <property type="match status" value="1"/>
</dbReference>
<dbReference type="Proteomes" id="UP001156682">
    <property type="component" value="Unassembled WGS sequence"/>
</dbReference>
<feature type="domain" description="Peptidase S24/S26A/S26B/S26C" evidence="1">
    <location>
        <begin position="23"/>
        <end position="138"/>
    </location>
</feature>
<name>A0ABQ5ZVA7_9GAMM</name>
<gene>
    <name evidence="2" type="primary">umuD_2</name>
    <name evidence="2" type="ORF">GCM10007878_06680</name>
</gene>
<evidence type="ECO:0000313" key="3">
    <source>
        <dbReference type="Proteomes" id="UP001156682"/>
    </source>
</evidence>
<dbReference type="InterPro" id="IPR036286">
    <property type="entry name" value="LexA/Signal_pep-like_sf"/>
</dbReference>
<protein>
    <submittedName>
        <fullName evidence="2">Protein impA</fullName>
    </submittedName>
</protein>
<evidence type="ECO:0000259" key="1">
    <source>
        <dbReference type="Pfam" id="PF00717"/>
    </source>
</evidence>
<dbReference type="PANTHER" id="PTHR33516:SF2">
    <property type="entry name" value="LEXA REPRESSOR-RELATED"/>
    <property type="match status" value="1"/>
</dbReference>
<evidence type="ECO:0000313" key="2">
    <source>
        <dbReference type="EMBL" id="GLR63233.1"/>
    </source>
</evidence>
<dbReference type="PANTHER" id="PTHR33516">
    <property type="entry name" value="LEXA REPRESSOR"/>
    <property type="match status" value="1"/>
</dbReference>
<dbReference type="InterPro" id="IPR050077">
    <property type="entry name" value="LexA_repressor"/>
</dbReference>
<dbReference type="Gene3D" id="2.10.109.10">
    <property type="entry name" value="Umud Fragment, subunit A"/>
    <property type="match status" value="1"/>
</dbReference>
<dbReference type="Pfam" id="PF00717">
    <property type="entry name" value="Peptidase_S24"/>
    <property type="match status" value="1"/>
</dbReference>
<accession>A0ABQ5ZVA7</accession>
<comment type="caution">
    <text evidence="2">The sequence shown here is derived from an EMBL/GenBank/DDBJ whole genome shotgun (WGS) entry which is preliminary data.</text>
</comment>